<accession>A0ABW3K0Y8</accession>
<dbReference type="Proteomes" id="UP001597112">
    <property type="component" value="Unassembled WGS sequence"/>
</dbReference>
<dbReference type="RefSeq" id="WP_377578937.1">
    <property type="nucleotide sequence ID" value="NZ_JBHTKA010000003.1"/>
</dbReference>
<organism evidence="1 2">
    <name type="scientific">Ohtaekwangia kribbensis</name>
    <dbReference type="NCBI Taxonomy" id="688913"/>
    <lineage>
        <taxon>Bacteria</taxon>
        <taxon>Pseudomonadati</taxon>
        <taxon>Bacteroidota</taxon>
        <taxon>Cytophagia</taxon>
        <taxon>Cytophagales</taxon>
        <taxon>Fulvivirgaceae</taxon>
        <taxon>Ohtaekwangia</taxon>
    </lineage>
</organism>
<proteinExistence type="predicted"/>
<dbReference type="Gene3D" id="3.20.20.70">
    <property type="entry name" value="Aldolase class I"/>
    <property type="match status" value="1"/>
</dbReference>
<dbReference type="SUPFAM" id="SSF102114">
    <property type="entry name" value="Radical SAM enzymes"/>
    <property type="match status" value="1"/>
</dbReference>
<name>A0ABW3K0Y8_9BACT</name>
<evidence type="ECO:0000313" key="2">
    <source>
        <dbReference type="Proteomes" id="UP001597112"/>
    </source>
</evidence>
<dbReference type="NCBIfam" id="TIGR04193">
    <property type="entry name" value="SPASM_w_grasp"/>
    <property type="match status" value="1"/>
</dbReference>
<comment type="caution">
    <text evidence="1">The sequence shown here is derived from an EMBL/GenBank/DDBJ whole genome shotgun (WGS) entry which is preliminary data.</text>
</comment>
<reference evidence="2" key="1">
    <citation type="journal article" date="2019" name="Int. J. Syst. Evol. Microbiol.">
        <title>The Global Catalogue of Microorganisms (GCM) 10K type strain sequencing project: providing services to taxonomists for standard genome sequencing and annotation.</title>
        <authorList>
            <consortium name="The Broad Institute Genomics Platform"/>
            <consortium name="The Broad Institute Genome Sequencing Center for Infectious Disease"/>
            <person name="Wu L."/>
            <person name="Ma J."/>
        </authorList>
    </citation>
    <scope>NUCLEOTIDE SEQUENCE [LARGE SCALE GENOMIC DNA]</scope>
    <source>
        <strain evidence="2">CCUG 58938</strain>
    </source>
</reference>
<gene>
    <name evidence="1" type="primary">gwsS</name>
    <name evidence="1" type="ORF">ACFQ21_11110</name>
</gene>
<protein>
    <submittedName>
        <fullName evidence="1">Grasp-with-spasm system SPASM domain peptide maturase</fullName>
    </submittedName>
</protein>
<keyword evidence="2" id="KW-1185">Reference proteome</keyword>
<dbReference type="EMBL" id="JBHTKA010000003">
    <property type="protein sequence ID" value="MFD0999859.1"/>
    <property type="molecule type" value="Genomic_DNA"/>
</dbReference>
<dbReference type="InterPro" id="IPR026497">
    <property type="entry name" value="GRASP-with-SPASM"/>
</dbReference>
<dbReference type="InterPro" id="IPR058240">
    <property type="entry name" value="rSAM_sf"/>
</dbReference>
<evidence type="ECO:0000313" key="1">
    <source>
        <dbReference type="EMBL" id="MFD0999859.1"/>
    </source>
</evidence>
<dbReference type="InterPro" id="IPR013785">
    <property type="entry name" value="Aldolase_TIM"/>
</dbReference>
<sequence>MKFKLYANCIPTKGAQRSTICDVQRGDIYLIPNALFDILSQHPNKSVDEVKGYYDESNAQVIDEYFSFLIDNELGFFCNNPENFPDIELAWESPEVITNAIVDIDSTSTYTIDKVLQELQDLGCKNIEFRIYNGYDLERLTGLLNKLEDSIFRYVSLLVRSHYSFSVENIKNLCTQFRRLQSVVVFGAEKDQTEDDIFYTTQNIESSNCCGVVSYKYFTPNLKMFSESRNFNSCLNRKVSIDVKGVIRNCPSMKEGYGDINYTELREVIRKPEFQKYWHITKDEIDICKVCEFRNVCTDCRAFTKEPPSLYSKPSKCSYDPYTTTWN</sequence>